<dbReference type="Proteomes" id="UP000615446">
    <property type="component" value="Unassembled WGS sequence"/>
</dbReference>
<proteinExistence type="predicted"/>
<comment type="caution">
    <text evidence="2">The sequence shown here is derived from an EMBL/GenBank/DDBJ whole genome shotgun (WGS) entry which is preliminary data.</text>
</comment>
<accession>A0A8H3LT54</accession>
<feature type="region of interest" description="Disordered" evidence="1">
    <location>
        <begin position="390"/>
        <end position="420"/>
    </location>
</feature>
<name>A0A8H3LT54_9GLOM</name>
<dbReference type="AlphaFoldDB" id="A0A8H3LT54"/>
<sequence>MVKYVKNFLLSAKLCIISEYTIVYQLVTKLSAEFPTFEFTQLEVKRALDLALLKIHDEERKNIIYKLFYNTCILNYGYKAVKSLNEIGAFSYNESSQDENGSNNIPISRNIEELQKKLTSPESDIDTELCDAVLVKLSNIDIKNLSWKDPIASQWPKNQYIPKIGDEINIKCVQFSNEYVQNNELSNPPEKFFHDSSWKESLFRQKQVIDDILRVLNEIWNNPIYSMNGDNLKILNEGTYFVDVINPILKATLKGIDCYNTYLTVAEMQSIASQFRKNNFSDYSQIGNKSDTMFALFYKKKYELLYIESSRVYCTIRKTKDDYLKLWHYCNDGISWIYNSWTTIRLNVLMKDSNDINHYFTLYESEIPLTSCEEYLNCEYFTINKRIKNNSSNTVSTPKKKKKRKNKEEKDEQKSDENKV</sequence>
<evidence type="ECO:0000313" key="2">
    <source>
        <dbReference type="EMBL" id="GES94448.1"/>
    </source>
</evidence>
<evidence type="ECO:0000313" key="3">
    <source>
        <dbReference type="Proteomes" id="UP000615446"/>
    </source>
</evidence>
<dbReference type="OrthoDB" id="2306012at2759"/>
<organism evidence="2 3">
    <name type="scientific">Rhizophagus clarus</name>
    <dbReference type="NCBI Taxonomy" id="94130"/>
    <lineage>
        <taxon>Eukaryota</taxon>
        <taxon>Fungi</taxon>
        <taxon>Fungi incertae sedis</taxon>
        <taxon>Mucoromycota</taxon>
        <taxon>Glomeromycotina</taxon>
        <taxon>Glomeromycetes</taxon>
        <taxon>Glomerales</taxon>
        <taxon>Glomeraceae</taxon>
        <taxon>Rhizophagus</taxon>
    </lineage>
</organism>
<dbReference type="EMBL" id="BLAL01000236">
    <property type="protein sequence ID" value="GES94448.1"/>
    <property type="molecule type" value="Genomic_DNA"/>
</dbReference>
<protein>
    <submittedName>
        <fullName evidence="2">Uncharacterized protein</fullName>
    </submittedName>
</protein>
<evidence type="ECO:0000256" key="1">
    <source>
        <dbReference type="SAM" id="MobiDB-lite"/>
    </source>
</evidence>
<reference evidence="2" key="1">
    <citation type="submission" date="2019-10" db="EMBL/GenBank/DDBJ databases">
        <title>Conservation and host-specific expression of non-tandemly repeated heterogenous ribosome RNA gene in arbuscular mycorrhizal fungi.</title>
        <authorList>
            <person name="Maeda T."/>
            <person name="Kobayashi Y."/>
            <person name="Nakagawa T."/>
            <person name="Ezawa T."/>
            <person name="Yamaguchi K."/>
            <person name="Bino T."/>
            <person name="Nishimoto Y."/>
            <person name="Shigenobu S."/>
            <person name="Kawaguchi M."/>
        </authorList>
    </citation>
    <scope>NUCLEOTIDE SEQUENCE</scope>
    <source>
        <strain evidence="2">HR1</strain>
    </source>
</reference>
<gene>
    <name evidence="2" type="ORF">RCL2_002117900</name>
</gene>
<feature type="compositionally biased region" description="Basic and acidic residues" evidence="1">
    <location>
        <begin position="406"/>
        <end position="420"/>
    </location>
</feature>